<evidence type="ECO:0000313" key="2">
    <source>
        <dbReference type="Proteomes" id="UP000229749"/>
    </source>
</evidence>
<reference evidence="2" key="1">
    <citation type="submission" date="2017-09" db="EMBL/GenBank/DDBJ databases">
        <title>Depth-based differentiation of microbial function through sediment-hosted aquifers and enrichment of novel symbionts in the deep terrestrial subsurface.</title>
        <authorList>
            <person name="Probst A.J."/>
            <person name="Ladd B."/>
            <person name="Jarett J.K."/>
            <person name="Geller-Mcgrath D.E."/>
            <person name="Sieber C.M.K."/>
            <person name="Emerson J.B."/>
            <person name="Anantharaman K."/>
            <person name="Thomas B.C."/>
            <person name="Malmstrom R."/>
            <person name="Stieglmeier M."/>
            <person name="Klingl A."/>
            <person name="Woyke T."/>
            <person name="Ryan C.M."/>
            <person name="Banfield J.F."/>
        </authorList>
    </citation>
    <scope>NUCLEOTIDE SEQUENCE [LARGE SCALE GENOMIC DNA]</scope>
</reference>
<comment type="caution">
    <text evidence="1">The sequence shown here is derived from an EMBL/GenBank/DDBJ whole genome shotgun (WGS) entry which is preliminary data.</text>
</comment>
<sequence>MRRVSIVICLFAFFVFIRLSFGANHTTLIHGRFTPLQDKITMVKSWPGINPADVDAAVRRARRDGTVALFEKKSPKNDLLDIVIVVNRSDVSQTIVYARERLKEVWGRRYVEWEEVYSGKGKEFEVISGAKFYPNRIEVKVVDLSANRNKISSDFWSYFKTGVLDQVQSNQSDKLATFLPIFCAIESPGWVEQMDGKTVPNVLLSGIVFRHIPYIDNRQKELSVKKQNPDSPQFYSPSIWFSRDLKINLDGERISNDYYTYSFPVDL</sequence>
<dbReference type="EMBL" id="PFWS01000047">
    <property type="protein sequence ID" value="PJA47140.1"/>
    <property type="molecule type" value="Genomic_DNA"/>
</dbReference>
<organism evidence="1 2">
    <name type="scientific">Candidatus Uhrbacteria bacterium CG_4_9_14_3_um_filter_36_7</name>
    <dbReference type="NCBI Taxonomy" id="1975033"/>
    <lineage>
        <taxon>Bacteria</taxon>
        <taxon>Candidatus Uhriibacteriota</taxon>
    </lineage>
</organism>
<protein>
    <submittedName>
        <fullName evidence="1">Uncharacterized protein</fullName>
    </submittedName>
</protein>
<evidence type="ECO:0000313" key="1">
    <source>
        <dbReference type="EMBL" id="PJA47140.1"/>
    </source>
</evidence>
<name>A0A2M7XGX6_9BACT</name>
<gene>
    <name evidence="1" type="ORF">CO172_03000</name>
</gene>
<dbReference type="AlphaFoldDB" id="A0A2M7XGX6"/>
<dbReference type="Proteomes" id="UP000229749">
    <property type="component" value="Unassembled WGS sequence"/>
</dbReference>
<proteinExistence type="predicted"/>
<accession>A0A2M7XGX6</accession>